<dbReference type="EMBL" id="MU825876">
    <property type="protein sequence ID" value="KAJ7386536.1"/>
    <property type="molecule type" value="Genomic_DNA"/>
</dbReference>
<feature type="region of interest" description="Disordered" evidence="1">
    <location>
        <begin position="19"/>
        <end position="52"/>
    </location>
</feature>
<evidence type="ECO:0000256" key="1">
    <source>
        <dbReference type="SAM" id="MobiDB-lite"/>
    </source>
</evidence>
<evidence type="ECO:0000313" key="2">
    <source>
        <dbReference type="EMBL" id="KAJ7386536.1"/>
    </source>
</evidence>
<protein>
    <submittedName>
        <fullName evidence="2">Uncharacterized protein</fullName>
    </submittedName>
</protein>
<reference evidence="2" key="1">
    <citation type="submission" date="2023-01" db="EMBL/GenBank/DDBJ databases">
        <title>Genome assembly of the deep-sea coral Lophelia pertusa.</title>
        <authorList>
            <person name="Herrera S."/>
            <person name="Cordes E."/>
        </authorList>
    </citation>
    <scope>NUCLEOTIDE SEQUENCE</scope>
    <source>
        <strain evidence="2">USNM1676648</strain>
        <tissue evidence="2">Polyp</tissue>
    </source>
</reference>
<dbReference type="AlphaFoldDB" id="A0A9W9ZRH7"/>
<gene>
    <name evidence="2" type="ORF">OS493_008672</name>
</gene>
<sequence length="87" mass="9552">MLVTMAMPFEFKRHFIHLSQDEDLKPESENSISGSGVNPTEHNENEEATTDVPPCITCSDADVEECCAPDYCSDAGECKKAKEAVNN</sequence>
<organism evidence="2 3">
    <name type="scientific">Desmophyllum pertusum</name>
    <dbReference type="NCBI Taxonomy" id="174260"/>
    <lineage>
        <taxon>Eukaryota</taxon>
        <taxon>Metazoa</taxon>
        <taxon>Cnidaria</taxon>
        <taxon>Anthozoa</taxon>
        <taxon>Hexacorallia</taxon>
        <taxon>Scleractinia</taxon>
        <taxon>Caryophylliina</taxon>
        <taxon>Caryophylliidae</taxon>
        <taxon>Desmophyllum</taxon>
    </lineage>
</organism>
<feature type="compositionally biased region" description="Basic and acidic residues" evidence="1">
    <location>
        <begin position="19"/>
        <end position="28"/>
    </location>
</feature>
<evidence type="ECO:0000313" key="3">
    <source>
        <dbReference type="Proteomes" id="UP001163046"/>
    </source>
</evidence>
<proteinExistence type="predicted"/>
<accession>A0A9W9ZRH7</accession>
<feature type="compositionally biased region" description="Polar residues" evidence="1">
    <location>
        <begin position="29"/>
        <end position="40"/>
    </location>
</feature>
<name>A0A9W9ZRH7_9CNID</name>
<keyword evidence="3" id="KW-1185">Reference proteome</keyword>
<comment type="caution">
    <text evidence="2">The sequence shown here is derived from an EMBL/GenBank/DDBJ whole genome shotgun (WGS) entry which is preliminary data.</text>
</comment>
<dbReference type="Proteomes" id="UP001163046">
    <property type="component" value="Unassembled WGS sequence"/>
</dbReference>